<keyword evidence="4" id="KW-0472">Membrane</keyword>
<evidence type="ECO:0000256" key="1">
    <source>
        <dbReference type="ARBA" id="ARBA00005964"/>
    </source>
</evidence>
<evidence type="ECO:0000256" key="3">
    <source>
        <dbReference type="ARBA" id="ARBA00022801"/>
    </source>
</evidence>
<evidence type="ECO:0000259" key="5">
    <source>
        <dbReference type="Pfam" id="PF00135"/>
    </source>
</evidence>
<evidence type="ECO:0008006" key="10">
    <source>
        <dbReference type="Google" id="ProtNLM"/>
    </source>
</evidence>
<organism evidence="8 9">
    <name type="scientific">Mortierella alpina</name>
    <name type="common">Oleaginous fungus</name>
    <name type="synonym">Mortierella renispora</name>
    <dbReference type="NCBI Taxonomy" id="64518"/>
    <lineage>
        <taxon>Eukaryota</taxon>
        <taxon>Fungi</taxon>
        <taxon>Fungi incertae sedis</taxon>
        <taxon>Mucoromycota</taxon>
        <taxon>Mortierellomycotina</taxon>
        <taxon>Mortierellomycetes</taxon>
        <taxon>Mortierellales</taxon>
        <taxon>Mortierellaceae</taxon>
        <taxon>Mortierella</taxon>
    </lineage>
</organism>
<dbReference type="PROSITE" id="PS00941">
    <property type="entry name" value="CARBOXYLESTERASE_B_2"/>
    <property type="match status" value="1"/>
</dbReference>
<comment type="similarity">
    <text evidence="2">Belongs to the 'GDXG' lipolytic enzyme family.</text>
</comment>
<evidence type="ECO:0000256" key="2">
    <source>
        <dbReference type="ARBA" id="ARBA00010515"/>
    </source>
</evidence>
<dbReference type="PROSITE" id="PS01173">
    <property type="entry name" value="LIPASE_GDXG_HIS"/>
    <property type="match status" value="1"/>
</dbReference>
<dbReference type="Pfam" id="PF12853">
    <property type="entry name" value="NADH_u_ox_C"/>
    <property type="match status" value="1"/>
</dbReference>
<dbReference type="InterPro" id="IPR019819">
    <property type="entry name" value="Carboxylesterase_B_CS"/>
</dbReference>
<gene>
    <name evidence="8" type="ORF">KVV02_007236</name>
</gene>
<dbReference type="InterPro" id="IPR019721">
    <property type="entry name" value="NADH-UbQ_OxRdtase_su21_N"/>
</dbReference>
<feature type="transmembrane region" description="Helical" evidence="4">
    <location>
        <begin position="79"/>
        <end position="99"/>
    </location>
</feature>
<dbReference type="GO" id="GO:0016787">
    <property type="term" value="F:hydrolase activity"/>
    <property type="evidence" value="ECO:0007669"/>
    <property type="project" value="UniProtKB-KW"/>
</dbReference>
<dbReference type="Pfam" id="PF10785">
    <property type="entry name" value="NADH-u_ox-rdase"/>
    <property type="match status" value="1"/>
</dbReference>
<evidence type="ECO:0000313" key="8">
    <source>
        <dbReference type="EMBL" id="KAG9321400.1"/>
    </source>
</evidence>
<dbReference type="PROSITE" id="PS00122">
    <property type="entry name" value="CARBOXYLESTERASE_B_1"/>
    <property type="match status" value="1"/>
</dbReference>
<evidence type="ECO:0000313" key="9">
    <source>
        <dbReference type="Proteomes" id="UP000717515"/>
    </source>
</evidence>
<dbReference type="SUPFAM" id="SSF53474">
    <property type="entry name" value="alpha/beta-Hydrolases"/>
    <property type="match status" value="1"/>
</dbReference>
<proteinExistence type="inferred from homology"/>
<name>A0A9P8D0G3_MORAP</name>
<dbReference type="InterPro" id="IPR019826">
    <property type="entry name" value="Carboxylesterase_B_AS"/>
</dbReference>
<sequence>MYITCPHQLTTILIHSTMSSAEQYVRTEFPVIDSDPHFNRVVRYMRGSDYAAWGGLTVGAPAVLLALERVKPAAGPKGINVALGVAAAVGFMGGFLYSYQKSSLRFWGWEENAREQALNRTEMEARAAAGLPAYGEPTMDEAAQAASARNSKYAATKFSAIPWFNTTNHKYHLAENTNSAAQNDNLTSNGQPLVGDAPSAKALGGTHILLENDVDSRTPKHAVILLSKPRSFNESQAACESLGEKLVECDPDYLTRLLSVTPVVQVEIKYFNRIWIQSNSSSPQACMALDRRTRHVTRLSCSIQLPALCSNSLSRTLFSTNDSSTKNDKSKQIKVSTPRMGIWQGYRDQNQFRFLGIPFAEAPVGQRRFTAPAPVDPRKYMSSGSLNSTESRVNSAIEYGSSCIQKLIGGENGNSGAVDIGPISEDCLYLNVFTPSLKREGYKSLPVMVWFHGGGYSSGSASAPMYEPGNLVSRGGVVVVTLNYRLGIFGQFEFEPAIPRSKAPGNLATHDQIAALQWVRDNIASFGGDPGRVTIFGESAGGYSVRALLSAPSAFGLYRNVISQSDPVQSPKFSSGNLGNFTMQILGCQPSDLACAQNKTTGEIENAESQAIFRALALSENDWIVNNGVYRPTADQSLIPADFAQLVINGQFNKKANILWGTTRDEYAFFIPYMLPDPIPVEKAAATLDAMFKDNRTQSLLRAPFYKFNNTEKDTVRAQVSRAITDYLFGCGLQVMSRGVSAQKSTVYAYRMDHGRNLADAFGAAVAEFNQGRISHTDDLAPTFGSGDLMPGVEQTGDDARFARQIIDRWSTFAWTGNPNPRDGQLGLACQNPDVTNVQWPAYTSSNPVFVLRVQRSSTESDADTTRCDWIADNIQYDYQVHGPGGDFVPIYPGPRKPRS</sequence>
<dbReference type="Gene3D" id="3.40.50.1820">
    <property type="entry name" value="alpha/beta hydrolase"/>
    <property type="match status" value="1"/>
</dbReference>
<dbReference type="InterPro" id="IPR050309">
    <property type="entry name" value="Type-B_Carboxylest/Lipase"/>
</dbReference>
<feature type="domain" description="NADH-ubiquinone oxidoreductase 21kDa subunit N-terminal" evidence="6">
    <location>
        <begin position="27"/>
        <end position="111"/>
    </location>
</feature>
<dbReference type="InterPro" id="IPR029058">
    <property type="entry name" value="AB_hydrolase_fold"/>
</dbReference>
<dbReference type="PANTHER" id="PTHR11559">
    <property type="entry name" value="CARBOXYLESTERASE"/>
    <property type="match status" value="1"/>
</dbReference>
<keyword evidence="4" id="KW-1133">Transmembrane helix</keyword>
<evidence type="ECO:0000256" key="4">
    <source>
        <dbReference type="SAM" id="Phobius"/>
    </source>
</evidence>
<comment type="caution">
    <text evidence="8">The sequence shown here is derived from an EMBL/GenBank/DDBJ whole genome shotgun (WGS) entry which is preliminary data.</text>
</comment>
<feature type="domain" description="NADH-ubiquinone oxidoreductase 21kDa subunit C-terminal fungi" evidence="7">
    <location>
        <begin position="121"/>
        <end position="173"/>
    </location>
</feature>
<dbReference type="Proteomes" id="UP000717515">
    <property type="component" value="Unassembled WGS sequence"/>
</dbReference>
<keyword evidence="3" id="KW-0378">Hydrolase</keyword>
<protein>
    <recommendedName>
        <fullName evidence="10">Carboxylesterase type B domain-containing protein</fullName>
    </recommendedName>
</protein>
<keyword evidence="4" id="KW-0812">Transmembrane</keyword>
<comment type="similarity">
    <text evidence="1">Belongs to the type-B carboxylesterase/lipase family.</text>
</comment>
<dbReference type="AlphaFoldDB" id="A0A9P8D0G3"/>
<evidence type="ECO:0000259" key="6">
    <source>
        <dbReference type="Pfam" id="PF10785"/>
    </source>
</evidence>
<dbReference type="InterPro" id="IPR024549">
    <property type="entry name" value="NADH-UbQ_OxRdtase_su21_C_fun"/>
</dbReference>
<evidence type="ECO:0000259" key="7">
    <source>
        <dbReference type="Pfam" id="PF12853"/>
    </source>
</evidence>
<accession>A0A9P8D0G3</accession>
<feature type="domain" description="Carboxylesterase type B" evidence="5">
    <location>
        <begin position="350"/>
        <end position="868"/>
    </location>
</feature>
<dbReference type="Pfam" id="PF00135">
    <property type="entry name" value="COesterase"/>
    <property type="match status" value="1"/>
</dbReference>
<reference evidence="8" key="1">
    <citation type="submission" date="2021-07" db="EMBL/GenBank/DDBJ databases">
        <title>Draft genome of Mortierella alpina, strain LL118, isolated from an aspen leaf litter sample.</title>
        <authorList>
            <person name="Yang S."/>
            <person name="Vinatzer B.A."/>
        </authorList>
    </citation>
    <scope>NUCLEOTIDE SEQUENCE</scope>
    <source>
        <strain evidence="8">LL118</strain>
    </source>
</reference>
<dbReference type="InterPro" id="IPR002018">
    <property type="entry name" value="CarbesteraseB"/>
</dbReference>
<dbReference type="InterPro" id="IPR002168">
    <property type="entry name" value="Lipase_GDXG_HIS_AS"/>
</dbReference>
<feature type="transmembrane region" description="Helical" evidence="4">
    <location>
        <begin position="50"/>
        <end position="67"/>
    </location>
</feature>
<dbReference type="EMBL" id="JAIFTL010000207">
    <property type="protein sequence ID" value="KAG9321400.1"/>
    <property type="molecule type" value="Genomic_DNA"/>
</dbReference>